<name>A0AA39ZPQ9_9PEZI</name>
<comment type="cofactor">
    <cofactor evidence="1 7">
        <name>heme</name>
        <dbReference type="ChEBI" id="CHEBI:30413"/>
    </cofactor>
</comment>
<protein>
    <submittedName>
        <fullName evidence="9">Cytochrome P450</fullName>
    </submittedName>
</protein>
<accession>A0AA39ZPQ9</accession>
<comment type="similarity">
    <text evidence="2 8">Belongs to the cytochrome P450 family.</text>
</comment>
<dbReference type="Gene3D" id="1.10.630.10">
    <property type="entry name" value="Cytochrome P450"/>
    <property type="match status" value="2"/>
</dbReference>
<dbReference type="SUPFAM" id="SSF48264">
    <property type="entry name" value="Cytochrome P450"/>
    <property type="match status" value="1"/>
</dbReference>
<dbReference type="PRINTS" id="PR00465">
    <property type="entry name" value="EP450IV"/>
</dbReference>
<dbReference type="Pfam" id="PF00067">
    <property type="entry name" value="p450"/>
    <property type="match status" value="2"/>
</dbReference>
<evidence type="ECO:0000256" key="8">
    <source>
        <dbReference type="RuleBase" id="RU000461"/>
    </source>
</evidence>
<reference evidence="9" key="1">
    <citation type="submission" date="2023-06" db="EMBL/GenBank/DDBJ databases">
        <title>Genome-scale phylogeny and comparative genomics of the fungal order Sordariales.</title>
        <authorList>
            <consortium name="Lawrence Berkeley National Laboratory"/>
            <person name="Hensen N."/>
            <person name="Bonometti L."/>
            <person name="Westerberg I."/>
            <person name="Brannstrom I.O."/>
            <person name="Guillou S."/>
            <person name="Cros-Aarteil S."/>
            <person name="Calhoun S."/>
            <person name="Haridas S."/>
            <person name="Kuo A."/>
            <person name="Mondo S."/>
            <person name="Pangilinan J."/>
            <person name="Riley R."/>
            <person name="Labutti K."/>
            <person name="Andreopoulos B."/>
            <person name="Lipzen A."/>
            <person name="Chen C."/>
            <person name="Yanf M."/>
            <person name="Daum C."/>
            <person name="Ng V."/>
            <person name="Clum A."/>
            <person name="Steindorff A."/>
            <person name="Ohm R."/>
            <person name="Martin F."/>
            <person name="Silar P."/>
            <person name="Natvig D."/>
            <person name="Lalanne C."/>
            <person name="Gautier V."/>
            <person name="Ament-Velasquez S.L."/>
            <person name="Kruys A."/>
            <person name="Hutchinson M.I."/>
            <person name="Powell A.J."/>
            <person name="Barry K."/>
            <person name="Miller A.N."/>
            <person name="Grigoriev I.V."/>
            <person name="Debuchy R."/>
            <person name="Gladieux P."/>
            <person name="Thoren M.H."/>
            <person name="Johannesson H."/>
        </authorList>
    </citation>
    <scope>NUCLEOTIDE SEQUENCE</scope>
    <source>
        <strain evidence="9">SMH4607-1</strain>
    </source>
</reference>
<dbReference type="InterPro" id="IPR002403">
    <property type="entry name" value="Cyt_P450_E_grp-IV"/>
</dbReference>
<keyword evidence="5 7" id="KW-0408">Iron</keyword>
<dbReference type="GO" id="GO:0020037">
    <property type="term" value="F:heme binding"/>
    <property type="evidence" value="ECO:0007669"/>
    <property type="project" value="InterPro"/>
</dbReference>
<dbReference type="InterPro" id="IPR050121">
    <property type="entry name" value="Cytochrome_P450_monoxygenase"/>
</dbReference>
<dbReference type="InterPro" id="IPR036396">
    <property type="entry name" value="Cyt_P450_sf"/>
</dbReference>
<evidence type="ECO:0000256" key="7">
    <source>
        <dbReference type="PIRSR" id="PIRSR602403-1"/>
    </source>
</evidence>
<sequence length="491" mass="55151">MVAVSSSFVVVVQIFMTPFGRPWVLVSDFWEAQDIMMRRTREFDKSSLTKDSFSALLPNYQHNRELVKDLMTPAFLDQVSAPEIYDKLVSLLGLWSAKAESAVGRPFHTALDLYFMALDITMAITFDFPQSDTIIPKQLVAVQSTTTSHAATPEPEDGQELEPVIFPSAPLDPELQALVFLTESINVAFQSPLPYPALWLYLQKPSSRRALRLKEQLIRRNIERALARIEVPDTREKLRCAVDQILLREMATAESRGAQPDFHKGAIYDEFMSRSQQVQTRLRSDLHAAHAAALSEARLPTASEIVRAHIPYLDAVMEETLRHSHIVPMQPREALVDTQILGHAIPKGTHVILVNNAASFMQPAFEVAGARRTKASRRAKSRCEAWNPADIGEFKPERWLRKETGNGATGYAGALREVFDIQAGLQLPFGAGPRSCFGRRLAYLSMRVAFTLLIWNFEFLEIHGELSSFEAEDSSTEAPRSCYVKLRKIGP</sequence>
<evidence type="ECO:0000313" key="9">
    <source>
        <dbReference type="EMBL" id="KAK0701274.1"/>
    </source>
</evidence>
<organism evidence="9 10">
    <name type="scientific">Lasiosphaeris hirsuta</name>
    <dbReference type="NCBI Taxonomy" id="260670"/>
    <lineage>
        <taxon>Eukaryota</taxon>
        <taxon>Fungi</taxon>
        <taxon>Dikarya</taxon>
        <taxon>Ascomycota</taxon>
        <taxon>Pezizomycotina</taxon>
        <taxon>Sordariomycetes</taxon>
        <taxon>Sordariomycetidae</taxon>
        <taxon>Sordariales</taxon>
        <taxon>Lasiosphaeriaceae</taxon>
        <taxon>Lasiosphaeris</taxon>
    </lineage>
</organism>
<dbReference type="PROSITE" id="PS00086">
    <property type="entry name" value="CYTOCHROME_P450"/>
    <property type="match status" value="1"/>
</dbReference>
<evidence type="ECO:0000256" key="5">
    <source>
        <dbReference type="ARBA" id="ARBA00023004"/>
    </source>
</evidence>
<dbReference type="PRINTS" id="PR00385">
    <property type="entry name" value="P450"/>
</dbReference>
<gene>
    <name evidence="9" type="ORF">B0H67DRAFT_688146</name>
</gene>
<dbReference type="PANTHER" id="PTHR24305:SF232">
    <property type="entry name" value="P450, PUTATIVE (EUROFUNG)-RELATED"/>
    <property type="match status" value="1"/>
</dbReference>
<evidence type="ECO:0000256" key="2">
    <source>
        <dbReference type="ARBA" id="ARBA00010617"/>
    </source>
</evidence>
<comment type="caution">
    <text evidence="9">The sequence shown here is derived from an EMBL/GenBank/DDBJ whole genome shotgun (WGS) entry which is preliminary data.</text>
</comment>
<dbReference type="InterPro" id="IPR001128">
    <property type="entry name" value="Cyt_P450"/>
</dbReference>
<keyword evidence="6 8" id="KW-0503">Monooxygenase</keyword>
<keyword evidence="3 7" id="KW-0349">Heme</keyword>
<dbReference type="InterPro" id="IPR017972">
    <property type="entry name" value="Cyt_P450_CS"/>
</dbReference>
<dbReference type="GO" id="GO:0005506">
    <property type="term" value="F:iron ion binding"/>
    <property type="evidence" value="ECO:0007669"/>
    <property type="project" value="InterPro"/>
</dbReference>
<evidence type="ECO:0000313" key="10">
    <source>
        <dbReference type="Proteomes" id="UP001172102"/>
    </source>
</evidence>
<dbReference type="GO" id="GO:0016705">
    <property type="term" value="F:oxidoreductase activity, acting on paired donors, with incorporation or reduction of molecular oxygen"/>
    <property type="evidence" value="ECO:0007669"/>
    <property type="project" value="InterPro"/>
</dbReference>
<dbReference type="GO" id="GO:0004497">
    <property type="term" value="F:monooxygenase activity"/>
    <property type="evidence" value="ECO:0007669"/>
    <property type="project" value="UniProtKB-KW"/>
</dbReference>
<dbReference type="AlphaFoldDB" id="A0AA39ZPQ9"/>
<keyword evidence="4 7" id="KW-0479">Metal-binding</keyword>
<dbReference type="Proteomes" id="UP001172102">
    <property type="component" value="Unassembled WGS sequence"/>
</dbReference>
<evidence type="ECO:0000256" key="6">
    <source>
        <dbReference type="ARBA" id="ARBA00023033"/>
    </source>
</evidence>
<dbReference type="PANTHER" id="PTHR24305">
    <property type="entry name" value="CYTOCHROME P450"/>
    <property type="match status" value="1"/>
</dbReference>
<evidence type="ECO:0000256" key="1">
    <source>
        <dbReference type="ARBA" id="ARBA00001971"/>
    </source>
</evidence>
<keyword evidence="10" id="KW-1185">Reference proteome</keyword>
<feature type="binding site" description="axial binding residue" evidence="7">
    <location>
        <position position="436"/>
    </location>
    <ligand>
        <name>heme</name>
        <dbReference type="ChEBI" id="CHEBI:30413"/>
    </ligand>
    <ligandPart>
        <name>Fe</name>
        <dbReference type="ChEBI" id="CHEBI:18248"/>
    </ligandPart>
</feature>
<dbReference type="EMBL" id="JAUKUA010000010">
    <property type="protein sequence ID" value="KAK0701274.1"/>
    <property type="molecule type" value="Genomic_DNA"/>
</dbReference>
<keyword evidence="8" id="KW-0560">Oxidoreductase</keyword>
<evidence type="ECO:0000256" key="3">
    <source>
        <dbReference type="ARBA" id="ARBA00022617"/>
    </source>
</evidence>
<proteinExistence type="inferred from homology"/>
<evidence type="ECO:0000256" key="4">
    <source>
        <dbReference type="ARBA" id="ARBA00022723"/>
    </source>
</evidence>